<dbReference type="GO" id="GO:0004640">
    <property type="term" value="F:phosphoribosylanthranilate isomerase activity"/>
    <property type="evidence" value="ECO:0007669"/>
    <property type="project" value="UniProtKB-UniRule"/>
</dbReference>
<evidence type="ECO:0000256" key="8">
    <source>
        <dbReference type="ARBA" id="ARBA00023141"/>
    </source>
</evidence>
<evidence type="ECO:0000256" key="7">
    <source>
        <dbReference type="ARBA" id="ARBA00022822"/>
    </source>
</evidence>
<keyword evidence="9 10" id="KW-0413">Isomerase</keyword>
<dbReference type="OrthoDB" id="9786954at2"/>
<dbReference type="GeneID" id="96599894"/>
<evidence type="ECO:0000256" key="9">
    <source>
        <dbReference type="ARBA" id="ARBA00023235"/>
    </source>
</evidence>
<dbReference type="GO" id="GO:0000162">
    <property type="term" value="P:L-tryptophan biosynthetic process"/>
    <property type="evidence" value="ECO:0007669"/>
    <property type="project" value="UniProtKB-UniRule"/>
</dbReference>
<evidence type="ECO:0000256" key="1">
    <source>
        <dbReference type="ARBA" id="ARBA00001164"/>
    </source>
</evidence>
<keyword evidence="8 10" id="KW-0057">Aromatic amino acid biosynthesis</keyword>
<comment type="similarity">
    <text evidence="3 10">Belongs to the TrpF family.</text>
</comment>
<keyword evidence="7 10" id="KW-0822">Tryptophan biosynthesis</keyword>
<dbReference type="NCBIfam" id="NF002300">
    <property type="entry name" value="PRK01222.1-7"/>
    <property type="match status" value="1"/>
</dbReference>
<evidence type="ECO:0000259" key="11">
    <source>
        <dbReference type="Pfam" id="PF00697"/>
    </source>
</evidence>
<dbReference type="EC" id="5.3.1.24" evidence="4 10"/>
<dbReference type="AlphaFoldDB" id="A0A0K9F8E1"/>
<dbReference type="FunFam" id="3.20.20.70:FF:000075">
    <property type="entry name" value="Tryptophan biosynthesis protein TRP1"/>
    <property type="match status" value="1"/>
</dbReference>
<dbReference type="Pfam" id="PF00697">
    <property type="entry name" value="PRAI"/>
    <property type="match status" value="1"/>
</dbReference>
<name>A0A0K9F8E1_9BACI</name>
<dbReference type="SUPFAM" id="SSF51366">
    <property type="entry name" value="Ribulose-phoshate binding barrel"/>
    <property type="match status" value="1"/>
</dbReference>
<dbReference type="EMBL" id="LFXJ01000008">
    <property type="protein sequence ID" value="KMY30361.1"/>
    <property type="molecule type" value="Genomic_DNA"/>
</dbReference>
<dbReference type="PATRIC" id="fig|582475.4.peg.4458"/>
<dbReference type="InterPro" id="IPR011060">
    <property type="entry name" value="RibuloseP-bd_barrel"/>
</dbReference>
<evidence type="ECO:0000313" key="12">
    <source>
        <dbReference type="EMBL" id="KMY30361.1"/>
    </source>
</evidence>
<dbReference type="InterPro" id="IPR044643">
    <property type="entry name" value="TrpF_fam"/>
</dbReference>
<evidence type="ECO:0000256" key="5">
    <source>
        <dbReference type="ARBA" id="ARBA00022272"/>
    </source>
</evidence>
<organism evidence="12 13">
    <name type="scientific">Lysinibacillus xylanilyticus</name>
    <dbReference type="NCBI Taxonomy" id="582475"/>
    <lineage>
        <taxon>Bacteria</taxon>
        <taxon>Bacillati</taxon>
        <taxon>Bacillota</taxon>
        <taxon>Bacilli</taxon>
        <taxon>Bacillales</taxon>
        <taxon>Bacillaceae</taxon>
        <taxon>Lysinibacillus</taxon>
    </lineage>
</organism>
<dbReference type="InterPro" id="IPR013785">
    <property type="entry name" value="Aldolase_TIM"/>
</dbReference>
<dbReference type="RefSeq" id="WP_049667686.1">
    <property type="nucleotide sequence ID" value="NZ_LFXJ01000008.1"/>
</dbReference>
<evidence type="ECO:0000256" key="6">
    <source>
        <dbReference type="ARBA" id="ARBA00022605"/>
    </source>
</evidence>
<evidence type="ECO:0000313" key="13">
    <source>
        <dbReference type="Proteomes" id="UP000037326"/>
    </source>
</evidence>
<dbReference type="UniPathway" id="UPA00035">
    <property type="reaction ID" value="UER00042"/>
</dbReference>
<evidence type="ECO:0000256" key="3">
    <source>
        <dbReference type="ARBA" id="ARBA00007571"/>
    </source>
</evidence>
<dbReference type="CDD" id="cd00405">
    <property type="entry name" value="PRAI"/>
    <property type="match status" value="1"/>
</dbReference>
<evidence type="ECO:0000256" key="4">
    <source>
        <dbReference type="ARBA" id="ARBA00012572"/>
    </source>
</evidence>
<dbReference type="PANTHER" id="PTHR42894:SF1">
    <property type="entry name" value="N-(5'-PHOSPHORIBOSYL)ANTHRANILATE ISOMERASE"/>
    <property type="match status" value="1"/>
</dbReference>
<protein>
    <recommendedName>
        <fullName evidence="5 10">N-(5'-phosphoribosyl)anthranilate isomerase</fullName>
        <shortName evidence="10">PRAI</shortName>
        <ecNumber evidence="4 10">5.3.1.24</ecNumber>
    </recommendedName>
</protein>
<comment type="caution">
    <text evidence="12">The sequence shown here is derived from an EMBL/GenBank/DDBJ whole genome shotgun (WGS) entry which is preliminary data.</text>
</comment>
<keyword evidence="6 10" id="KW-0028">Amino-acid biosynthesis</keyword>
<dbReference type="HAMAP" id="MF_00135">
    <property type="entry name" value="PRAI"/>
    <property type="match status" value="1"/>
</dbReference>
<dbReference type="InterPro" id="IPR001240">
    <property type="entry name" value="PRAI_dom"/>
</dbReference>
<comment type="catalytic activity">
    <reaction evidence="1 10">
        <text>N-(5-phospho-beta-D-ribosyl)anthranilate = 1-(2-carboxyphenylamino)-1-deoxy-D-ribulose 5-phosphate</text>
        <dbReference type="Rhea" id="RHEA:21540"/>
        <dbReference type="ChEBI" id="CHEBI:18277"/>
        <dbReference type="ChEBI" id="CHEBI:58613"/>
        <dbReference type="EC" id="5.3.1.24"/>
    </reaction>
</comment>
<gene>
    <name evidence="10" type="primary">trpF</name>
    <name evidence="12" type="ORF">ACZ11_16850</name>
</gene>
<feature type="domain" description="N-(5'phosphoribosyl) anthranilate isomerase (PRAI)" evidence="11">
    <location>
        <begin position="4"/>
        <end position="198"/>
    </location>
</feature>
<evidence type="ECO:0000256" key="10">
    <source>
        <dbReference type="HAMAP-Rule" id="MF_00135"/>
    </source>
</evidence>
<dbReference type="Gene3D" id="3.20.20.70">
    <property type="entry name" value="Aldolase class I"/>
    <property type="match status" value="1"/>
</dbReference>
<dbReference type="PANTHER" id="PTHR42894">
    <property type="entry name" value="N-(5'-PHOSPHORIBOSYL)ANTHRANILATE ISOMERASE"/>
    <property type="match status" value="1"/>
</dbReference>
<evidence type="ECO:0000256" key="2">
    <source>
        <dbReference type="ARBA" id="ARBA00004664"/>
    </source>
</evidence>
<reference evidence="13" key="1">
    <citation type="submission" date="2015-07" db="EMBL/GenBank/DDBJ databases">
        <authorList>
            <consortium name="Consortium for Microbial Forensics and Genomics (microFORGE)"/>
            <person name="Knight B.M."/>
            <person name="Roberts D.P."/>
            <person name="Lin D."/>
            <person name="Hari K."/>
            <person name="Fletcher J."/>
            <person name="Melcher U."/>
            <person name="Blagden T."/>
            <person name="Winegar R.A."/>
        </authorList>
    </citation>
    <scope>NUCLEOTIDE SEQUENCE [LARGE SCALE GENOMIC DNA]</scope>
    <source>
        <strain evidence="13">DSM 23493</strain>
    </source>
</reference>
<accession>A0A0K9F8E1</accession>
<dbReference type="Proteomes" id="UP000037326">
    <property type="component" value="Unassembled WGS sequence"/>
</dbReference>
<comment type="pathway">
    <text evidence="2 10">Amino-acid biosynthesis; L-tryptophan biosynthesis; L-tryptophan from chorismate: step 3/5.</text>
</comment>
<proteinExistence type="inferred from homology"/>
<sequence length="204" mass="22150">MTKVKICGLKEQQHVQAAVEAGADAIGFVFAPSKRRVTVEQAQQLAKHVPDGVLKIGVFVNPSAEELRTAVEEVPLDYVQYHGEESPEFIRQQGYPAIKALSVRGAEDVQMAANYDVDYYLFDAPGTDFKGGSGHTFDWTLLEMVGIPREKLILAGGLQAENIEEAVSLVSPFMADVSSGVETDGVKDIVKINAFIQALKKGRA</sequence>